<dbReference type="Pfam" id="PF00356">
    <property type="entry name" value="LacI"/>
    <property type="match status" value="1"/>
</dbReference>
<dbReference type="GO" id="GO:0000976">
    <property type="term" value="F:transcription cis-regulatory region binding"/>
    <property type="evidence" value="ECO:0007669"/>
    <property type="project" value="TreeGrafter"/>
</dbReference>
<organism evidence="5 6">
    <name type="scientific">Victivallis vadensis</name>
    <dbReference type="NCBI Taxonomy" id="172901"/>
    <lineage>
        <taxon>Bacteria</taxon>
        <taxon>Pseudomonadati</taxon>
        <taxon>Lentisphaerota</taxon>
        <taxon>Lentisphaeria</taxon>
        <taxon>Victivallales</taxon>
        <taxon>Victivallaceae</taxon>
        <taxon>Victivallis</taxon>
    </lineage>
</organism>
<keyword evidence="3" id="KW-0804">Transcription</keyword>
<evidence type="ECO:0000256" key="2">
    <source>
        <dbReference type="ARBA" id="ARBA00023125"/>
    </source>
</evidence>
<evidence type="ECO:0000256" key="3">
    <source>
        <dbReference type="ARBA" id="ARBA00023163"/>
    </source>
</evidence>
<dbReference type="CDD" id="cd01392">
    <property type="entry name" value="HTH_LacI"/>
    <property type="match status" value="1"/>
</dbReference>
<dbReference type="GO" id="GO:0003700">
    <property type="term" value="F:DNA-binding transcription factor activity"/>
    <property type="evidence" value="ECO:0007669"/>
    <property type="project" value="TreeGrafter"/>
</dbReference>
<proteinExistence type="predicted"/>
<dbReference type="InterPro" id="IPR000843">
    <property type="entry name" value="HTH_LacI"/>
</dbReference>
<evidence type="ECO:0000259" key="4">
    <source>
        <dbReference type="PROSITE" id="PS50932"/>
    </source>
</evidence>
<dbReference type="PANTHER" id="PTHR30146">
    <property type="entry name" value="LACI-RELATED TRANSCRIPTIONAL REPRESSOR"/>
    <property type="match status" value="1"/>
</dbReference>
<dbReference type="InterPro" id="IPR028082">
    <property type="entry name" value="Peripla_BP_I"/>
</dbReference>
<dbReference type="PROSITE" id="PS50932">
    <property type="entry name" value="HTH_LACI_2"/>
    <property type="match status" value="1"/>
</dbReference>
<evidence type="ECO:0000313" key="6">
    <source>
        <dbReference type="Proteomes" id="UP000576225"/>
    </source>
</evidence>
<reference evidence="5 6" key="1">
    <citation type="submission" date="2020-04" db="EMBL/GenBank/DDBJ databases">
        <authorList>
            <person name="Hitch T.C.A."/>
            <person name="Wylensek D."/>
            <person name="Clavel T."/>
        </authorList>
    </citation>
    <scope>NUCLEOTIDE SEQUENCE [LARGE SCALE GENOMIC DNA]</scope>
    <source>
        <strain evidence="5 6">COR2-253-APC-1A</strain>
    </source>
</reference>
<dbReference type="InterPro" id="IPR010982">
    <property type="entry name" value="Lambda_DNA-bd_dom_sf"/>
</dbReference>
<dbReference type="Pfam" id="PF13377">
    <property type="entry name" value="Peripla_BP_3"/>
    <property type="match status" value="1"/>
</dbReference>
<dbReference type="SUPFAM" id="SSF47413">
    <property type="entry name" value="lambda repressor-like DNA-binding domains"/>
    <property type="match status" value="1"/>
</dbReference>
<dbReference type="PANTHER" id="PTHR30146:SF154">
    <property type="entry name" value="TRANSCRIPTION REGULATOR, MEMBER OF GALR FAMILY"/>
    <property type="match status" value="1"/>
</dbReference>
<dbReference type="RefSeq" id="WP_168962280.1">
    <property type="nucleotide sequence ID" value="NZ_CAUHRZ010000003.1"/>
</dbReference>
<keyword evidence="1" id="KW-0805">Transcription regulation</keyword>
<name>A0A848AX23_9BACT</name>
<dbReference type="Gene3D" id="3.40.50.2300">
    <property type="match status" value="2"/>
</dbReference>
<dbReference type="Proteomes" id="UP000576225">
    <property type="component" value="Unassembled WGS sequence"/>
</dbReference>
<accession>A0A848AX23</accession>
<sequence length="347" mass="38590">MELKQAAATPVRQVTVAMLAKHAGVSRVAVYAAFNSGKKTTVGISEKTRQKILAAAEELGYVPNDLARTLVSGQSRTVGLLLKSNDSLMLQRLISAFSHLFVEHGYLLIPESSESSVKREREILSHFLHKRVDCVIVAWFGFDSNGDLLEQFSRCGIPVINILNRQVEHPDSATVSFDEEQVMRLVCELLSRQGIRRIWYAGTEKRENSSSACRLNYLKEAVKAHSGLVLAGASCIADAAECREFAVGLRKMDVPPEAVVCYNDRVAQLVAVELQIAGFRIPEEIAVTGVDGYTDPYDPARLTTVRLPVEKLAEAAYRIFREADYRSQLVRIAPELIERETTRNLKQ</sequence>
<evidence type="ECO:0000313" key="5">
    <source>
        <dbReference type="EMBL" id="NMD86627.1"/>
    </source>
</evidence>
<dbReference type="Gene3D" id="1.10.260.40">
    <property type="entry name" value="lambda repressor-like DNA-binding domains"/>
    <property type="match status" value="1"/>
</dbReference>
<comment type="caution">
    <text evidence="5">The sequence shown here is derived from an EMBL/GenBank/DDBJ whole genome shotgun (WGS) entry which is preliminary data.</text>
</comment>
<dbReference type="SMART" id="SM00354">
    <property type="entry name" value="HTH_LACI"/>
    <property type="match status" value="1"/>
</dbReference>
<feature type="domain" description="HTH lacI-type" evidence="4">
    <location>
        <begin position="14"/>
        <end position="72"/>
    </location>
</feature>
<gene>
    <name evidence="5" type="ORF">HF882_08540</name>
</gene>
<keyword evidence="2" id="KW-0238">DNA-binding</keyword>
<dbReference type="EMBL" id="JABAEW010000013">
    <property type="protein sequence ID" value="NMD86627.1"/>
    <property type="molecule type" value="Genomic_DNA"/>
</dbReference>
<dbReference type="AlphaFoldDB" id="A0A848AX23"/>
<protein>
    <submittedName>
        <fullName evidence="5">LacI family transcriptional regulator</fullName>
    </submittedName>
</protein>
<dbReference type="SUPFAM" id="SSF53822">
    <property type="entry name" value="Periplasmic binding protein-like I"/>
    <property type="match status" value="1"/>
</dbReference>
<dbReference type="CDD" id="cd06267">
    <property type="entry name" value="PBP1_LacI_sugar_binding-like"/>
    <property type="match status" value="1"/>
</dbReference>
<dbReference type="InterPro" id="IPR046335">
    <property type="entry name" value="LacI/GalR-like_sensor"/>
</dbReference>
<evidence type="ECO:0000256" key="1">
    <source>
        <dbReference type="ARBA" id="ARBA00023015"/>
    </source>
</evidence>